<keyword evidence="3" id="KW-1185">Reference proteome</keyword>
<gene>
    <name evidence="2" type="ORF">OS493_014983</name>
</gene>
<dbReference type="GO" id="GO:0034504">
    <property type="term" value="P:protein localization to nucleus"/>
    <property type="evidence" value="ECO:0007669"/>
    <property type="project" value="TreeGrafter"/>
</dbReference>
<feature type="compositionally biased region" description="Polar residues" evidence="1">
    <location>
        <begin position="1"/>
        <end position="13"/>
    </location>
</feature>
<sequence>MQTSKDSNSTSTEPMDDDYYNNNITNTKTCGKRRATEDLQSGISQGKCVKSDRWSMDSSLKLDVYTQTDSSFVADNYTKSMCYVSDMVQANNKKLENIEKFLEILGCKIESFLTSEPASELTKTKKGKVDLLRHPIAPEADSGMPVPTVSGRSPNKVAAGSPRDTNTPAAPADSTKSPSMCMSPGPSPYPSCSETPVTTIHNTVNWNQGFQQGLDAVARQIPQTIPQELQSRVTAALGLEGAESAARPVVLEAKLEPLSRGVQTEMNWKVMGRCWFQLLCHLGIKSGNALQQKFHLKILLMALPAPWKALKHVSYSYGCWLGDKTNPLSRVWYCGNPKILGRSEASGSNPAKLSLNLLEAFFVRDEMAASNINGARGRELLDPIKIKGIQAHINYKFPIDPDKEELRWQFLKPRIDSKCRAQRRLQREQQAKLDSTPRVLAPERGTRSRLPRVDPKEKDQLLYGYSRTPEFGLAKPRPQIDFQGTGTDVGESQLSGGANGLDQLQANEAIVEIAGIPVTVDEMKG</sequence>
<evidence type="ECO:0000313" key="3">
    <source>
        <dbReference type="Proteomes" id="UP001163046"/>
    </source>
</evidence>
<evidence type="ECO:0000256" key="1">
    <source>
        <dbReference type="SAM" id="MobiDB-lite"/>
    </source>
</evidence>
<name>A0A9X0A3A0_9CNID</name>
<dbReference type="PANTHER" id="PTHR16243:SF2">
    <property type="entry name" value="PROTEIN BANP"/>
    <property type="match status" value="1"/>
</dbReference>
<dbReference type="EMBL" id="MU825403">
    <property type="protein sequence ID" value="KAJ7392044.1"/>
    <property type="molecule type" value="Genomic_DNA"/>
</dbReference>
<accession>A0A9X0A3A0</accession>
<feature type="region of interest" description="Disordered" evidence="1">
    <location>
        <begin position="137"/>
        <end position="193"/>
    </location>
</feature>
<feature type="region of interest" description="Disordered" evidence="1">
    <location>
        <begin position="472"/>
        <end position="496"/>
    </location>
</feature>
<reference evidence="2" key="1">
    <citation type="submission" date="2023-01" db="EMBL/GenBank/DDBJ databases">
        <title>Genome assembly of the deep-sea coral Lophelia pertusa.</title>
        <authorList>
            <person name="Herrera S."/>
            <person name="Cordes E."/>
        </authorList>
    </citation>
    <scope>NUCLEOTIDE SEQUENCE</scope>
    <source>
        <strain evidence="2">USNM1676648</strain>
        <tissue evidence="2">Polyp</tissue>
    </source>
</reference>
<protein>
    <submittedName>
        <fullName evidence="2">Uncharacterized protein</fullName>
    </submittedName>
</protein>
<dbReference type="GO" id="GO:0042177">
    <property type="term" value="P:negative regulation of protein catabolic process"/>
    <property type="evidence" value="ECO:0007669"/>
    <property type="project" value="TreeGrafter"/>
</dbReference>
<organism evidence="2 3">
    <name type="scientific">Desmophyllum pertusum</name>
    <dbReference type="NCBI Taxonomy" id="174260"/>
    <lineage>
        <taxon>Eukaryota</taxon>
        <taxon>Metazoa</taxon>
        <taxon>Cnidaria</taxon>
        <taxon>Anthozoa</taxon>
        <taxon>Hexacorallia</taxon>
        <taxon>Scleractinia</taxon>
        <taxon>Caryophylliina</taxon>
        <taxon>Caryophylliidae</taxon>
        <taxon>Desmophyllum</taxon>
    </lineage>
</organism>
<evidence type="ECO:0000313" key="2">
    <source>
        <dbReference type="EMBL" id="KAJ7392044.1"/>
    </source>
</evidence>
<dbReference type="InterPro" id="IPR042343">
    <property type="entry name" value="BANP"/>
</dbReference>
<feature type="region of interest" description="Disordered" evidence="1">
    <location>
        <begin position="423"/>
        <end position="451"/>
    </location>
</feature>
<dbReference type="AlphaFoldDB" id="A0A9X0A3A0"/>
<comment type="caution">
    <text evidence="2">The sequence shown here is derived from an EMBL/GenBank/DDBJ whole genome shotgun (WGS) entry which is preliminary data.</text>
</comment>
<dbReference type="PANTHER" id="PTHR16243">
    <property type="entry name" value="BTG3-ASSOCIATED NUCLEAR PROTEIN BANP"/>
    <property type="match status" value="1"/>
</dbReference>
<proteinExistence type="predicted"/>
<dbReference type="OrthoDB" id="5960796at2759"/>
<feature type="compositionally biased region" description="Polar residues" evidence="1">
    <location>
        <begin position="482"/>
        <end position="496"/>
    </location>
</feature>
<dbReference type="Proteomes" id="UP001163046">
    <property type="component" value="Unassembled WGS sequence"/>
</dbReference>
<feature type="region of interest" description="Disordered" evidence="1">
    <location>
        <begin position="1"/>
        <end position="27"/>
    </location>
</feature>